<keyword evidence="3" id="KW-0378">Hydrolase</keyword>
<feature type="region of interest" description="Disordered" evidence="5">
    <location>
        <begin position="82"/>
        <end position="101"/>
    </location>
</feature>
<dbReference type="InterPro" id="IPR006311">
    <property type="entry name" value="TAT_signal"/>
</dbReference>
<dbReference type="PROSITE" id="PS51318">
    <property type="entry name" value="TAT"/>
    <property type="match status" value="1"/>
</dbReference>
<keyword evidence="4" id="KW-0325">Glycoprotein</keyword>
<organism evidence="7 8">
    <name type="scientific">Streptomyces cyaneochromogenes</name>
    <dbReference type="NCBI Taxonomy" id="2496836"/>
    <lineage>
        <taxon>Bacteria</taxon>
        <taxon>Bacillati</taxon>
        <taxon>Actinomycetota</taxon>
        <taxon>Actinomycetes</taxon>
        <taxon>Kitasatosporales</taxon>
        <taxon>Streptomycetaceae</taxon>
        <taxon>Streptomyces</taxon>
    </lineage>
</organism>
<keyword evidence="1 6" id="KW-0732">Signal</keyword>
<dbReference type="GO" id="GO:0008305">
    <property type="term" value="C:integrin complex"/>
    <property type="evidence" value="ECO:0007669"/>
    <property type="project" value="InterPro"/>
</dbReference>
<dbReference type="KEGG" id="scya:EJ357_25590"/>
<proteinExistence type="predicted"/>
<feature type="signal peptide" evidence="6">
    <location>
        <begin position="1"/>
        <end position="36"/>
    </location>
</feature>
<dbReference type="InterPro" id="IPR000413">
    <property type="entry name" value="Integrin_alpha"/>
</dbReference>
<evidence type="ECO:0000256" key="3">
    <source>
        <dbReference type="ARBA" id="ARBA00022801"/>
    </source>
</evidence>
<dbReference type="Pfam" id="PF01839">
    <property type="entry name" value="FG-GAP"/>
    <property type="match status" value="5"/>
</dbReference>
<feature type="chain" id="PRO_5019046022" evidence="6">
    <location>
        <begin position="37"/>
        <end position="481"/>
    </location>
</feature>
<evidence type="ECO:0000256" key="1">
    <source>
        <dbReference type="ARBA" id="ARBA00022729"/>
    </source>
</evidence>
<dbReference type="GO" id="GO:0016787">
    <property type="term" value="F:hydrolase activity"/>
    <property type="evidence" value="ECO:0007669"/>
    <property type="project" value="UniProtKB-KW"/>
</dbReference>
<gene>
    <name evidence="7" type="ORF">EJ357_25590</name>
</gene>
<name>A0A3S9MBE4_9ACTN</name>
<dbReference type="OrthoDB" id="344301at2"/>
<dbReference type="GO" id="GO:0007155">
    <property type="term" value="P:cell adhesion"/>
    <property type="evidence" value="ECO:0007669"/>
    <property type="project" value="InterPro"/>
</dbReference>
<keyword evidence="2" id="KW-0677">Repeat</keyword>
<evidence type="ECO:0000256" key="4">
    <source>
        <dbReference type="ARBA" id="ARBA00023180"/>
    </source>
</evidence>
<dbReference type="RefSeq" id="WP_126393935.1">
    <property type="nucleotide sequence ID" value="NZ_CP034539.1"/>
</dbReference>
<dbReference type="PRINTS" id="PR01185">
    <property type="entry name" value="INTEGRINA"/>
</dbReference>
<evidence type="ECO:0000313" key="8">
    <source>
        <dbReference type="Proteomes" id="UP000280298"/>
    </source>
</evidence>
<dbReference type="Proteomes" id="UP000280298">
    <property type="component" value="Chromosome"/>
</dbReference>
<dbReference type="SMART" id="SM00191">
    <property type="entry name" value="Int_alpha"/>
    <property type="match status" value="6"/>
</dbReference>
<accession>A0A3S9MBE4</accession>
<dbReference type="Gene3D" id="2.130.10.130">
    <property type="entry name" value="Integrin alpha, N-terminal"/>
    <property type="match status" value="4"/>
</dbReference>
<sequence>MSRHKRSRRPLVLGATASAAALAVGLLVVLPGGASAAPSGLADDFNGDGYRDLATVAPDAVVSGAAKAGAVAVNYGSSSGISGSRHKTVTQNSSGVPGAAEASDNFGAELASGDLNGDGYGDLVVGTPFEDVGGDADGGAVTVLWGSSSGLSGGTAISDPNASGHDLFGQSLAVGDFTGDGKTDLAVGSTGTDVWIFKGGFSKSSGAAGKLRFDAQIKSGTYPNGAHQLAAGDFDNDGVSDLVVLSAQGNLVYRGSASGPTLLQTEVADGTAATVADFDRDGHDDLVVGNETPDILDPSPAGSYVTVHYGAAQGIDTARDRQFHQDTEGVPGADESNDSFGDSVAAGDITGDGYPDLAVGVVFESIGSASHTGNVVVLRGGASGLTASGAQTISQDSPGVPGANESSDCFGGAVHIADFNKDRRADLAIGAGGENTSDGAVWVLRGSSTGVSATGAVSFGPKSVGISLSGSPRFGTTLLGS</sequence>
<evidence type="ECO:0000256" key="5">
    <source>
        <dbReference type="SAM" id="MobiDB-lite"/>
    </source>
</evidence>
<evidence type="ECO:0000256" key="2">
    <source>
        <dbReference type="ARBA" id="ARBA00022737"/>
    </source>
</evidence>
<protein>
    <submittedName>
        <fullName evidence="7">VCBS repeat-containing protein</fullName>
    </submittedName>
</protein>
<evidence type="ECO:0000313" key="7">
    <source>
        <dbReference type="EMBL" id="AZQ36405.1"/>
    </source>
</evidence>
<dbReference type="SUPFAM" id="SSF69318">
    <property type="entry name" value="Integrin alpha N-terminal domain"/>
    <property type="match status" value="2"/>
</dbReference>
<feature type="region of interest" description="Disordered" evidence="5">
    <location>
        <begin position="323"/>
        <end position="347"/>
    </location>
</feature>
<dbReference type="PANTHER" id="PTHR23221:SF7">
    <property type="entry name" value="PHOSPHATIDYLINOSITOL-GLYCAN-SPECIFIC PHOSPHOLIPASE D"/>
    <property type="match status" value="1"/>
</dbReference>
<dbReference type="PANTHER" id="PTHR23221">
    <property type="entry name" value="GLYCOSYLPHOSPHATIDYLINOSITOL PHOSPHOLIPASE D"/>
    <property type="match status" value="1"/>
</dbReference>
<dbReference type="InterPro" id="IPR028994">
    <property type="entry name" value="Integrin_alpha_N"/>
</dbReference>
<dbReference type="EMBL" id="CP034539">
    <property type="protein sequence ID" value="AZQ36405.1"/>
    <property type="molecule type" value="Genomic_DNA"/>
</dbReference>
<keyword evidence="8" id="KW-1185">Reference proteome</keyword>
<dbReference type="InterPro" id="IPR013517">
    <property type="entry name" value="FG-GAP"/>
</dbReference>
<evidence type="ECO:0000256" key="6">
    <source>
        <dbReference type="SAM" id="SignalP"/>
    </source>
</evidence>
<reference evidence="7 8" key="1">
    <citation type="journal article" date="2019" name="Int. J. Syst. Evol. Microbiol.">
        <title>Streptomyces cyaneochromogenes sp. nov., a blue pigment-producing actinomycete from manganese-contaminated soil.</title>
        <authorList>
            <person name="Tang X."/>
            <person name="Zhao J."/>
            <person name="Li K."/>
            <person name="Chen Z."/>
            <person name="Sun Y."/>
            <person name="Gao J."/>
        </authorList>
    </citation>
    <scope>NUCLEOTIDE SEQUENCE [LARGE SCALE GENOMIC DNA]</scope>
    <source>
        <strain evidence="7 8">MK-45</strain>
    </source>
</reference>
<dbReference type="InterPro" id="IPR013519">
    <property type="entry name" value="Int_alpha_beta-p"/>
</dbReference>
<dbReference type="AlphaFoldDB" id="A0A3S9MBE4"/>
<dbReference type="PROSITE" id="PS51470">
    <property type="entry name" value="FG_GAP"/>
    <property type="match status" value="3"/>
</dbReference>
<dbReference type="Pfam" id="PF13517">
    <property type="entry name" value="FG-GAP_3"/>
    <property type="match status" value="1"/>
</dbReference>